<feature type="domain" description="CHAT" evidence="3">
    <location>
        <begin position="615"/>
        <end position="877"/>
    </location>
</feature>
<accession>A0A433V3Z9</accession>
<evidence type="ECO:0000313" key="4">
    <source>
        <dbReference type="EMBL" id="RUT00816.1"/>
    </source>
</evidence>
<dbReference type="InterPro" id="IPR019734">
    <property type="entry name" value="TPR_rpt"/>
</dbReference>
<dbReference type="Pfam" id="PF12770">
    <property type="entry name" value="CHAT"/>
    <property type="match status" value="1"/>
</dbReference>
<dbReference type="PROSITE" id="PS50005">
    <property type="entry name" value="TPR"/>
    <property type="match status" value="1"/>
</dbReference>
<dbReference type="PANTHER" id="PTHR10098:SF112">
    <property type="entry name" value="SLR0380 PROTEIN"/>
    <property type="match status" value="1"/>
</dbReference>
<dbReference type="EMBL" id="RSCL01000022">
    <property type="protein sequence ID" value="RUT00816.1"/>
    <property type="molecule type" value="Genomic_DNA"/>
</dbReference>
<reference evidence="4" key="2">
    <citation type="journal article" date="2019" name="Genome Biol. Evol.">
        <title>Day and night: Metabolic profiles and evolutionary relationships of six axenic non-marine cyanobacteria.</title>
        <authorList>
            <person name="Will S.E."/>
            <person name="Henke P."/>
            <person name="Boedeker C."/>
            <person name="Huang S."/>
            <person name="Brinkmann H."/>
            <person name="Rohde M."/>
            <person name="Jarek M."/>
            <person name="Friedl T."/>
            <person name="Seufert S."/>
            <person name="Schumacher M."/>
            <person name="Overmann J."/>
            <person name="Neumann-Schaal M."/>
            <person name="Petersen J."/>
        </authorList>
    </citation>
    <scope>NUCLEOTIDE SEQUENCE [LARGE SCALE GENOMIC DNA]</scope>
    <source>
        <strain evidence="4">PCC 7102</strain>
    </source>
</reference>
<organism evidence="4 5">
    <name type="scientific">Dulcicalothrix desertica PCC 7102</name>
    <dbReference type="NCBI Taxonomy" id="232991"/>
    <lineage>
        <taxon>Bacteria</taxon>
        <taxon>Bacillati</taxon>
        <taxon>Cyanobacteriota</taxon>
        <taxon>Cyanophyceae</taxon>
        <taxon>Nostocales</taxon>
        <taxon>Calotrichaceae</taxon>
        <taxon>Dulcicalothrix</taxon>
    </lineage>
</organism>
<feature type="coiled-coil region" evidence="2">
    <location>
        <begin position="445"/>
        <end position="472"/>
    </location>
</feature>
<evidence type="ECO:0000256" key="2">
    <source>
        <dbReference type="SAM" id="Coils"/>
    </source>
</evidence>
<keyword evidence="2" id="KW-0175">Coiled coil</keyword>
<evidence type="ECO:0000259" key="3">
    <source>
        <dbReference type="Pfam" id="PF12770"/>
    </source>
</evidence>
<dbReference type="AlphaFoldDB" id="A0A433V3Z9"/>
<dbReference type="InterPro" id="IPR011990">
    <property type="entry name" value="TPR-like_helical_dom_sf"/>
</dbReference>
<dbReference type="Proteomes" id="UP000271624">
    <property type="component" value="Unassembled WGS sequence"/>
</dbReference>
<evidence type="ECO:0000313" key="5">
    <source>
        <dbReference type="Proteomes" id="UP000271624"/>
    </source>
</evidence>
<dbReference type="SMART" id="SM00028">
    <property type="entry name" value="TPR"/>
    <property type="match status" value="3"/>
</dbReference>
<feature type="repeat" description="TPR" evidence="1">
    <location>
        <begin position="26"/>
        <end position="59"/>
    </location>
</feature>
<sequence length="879" mass="99898">MWLGNITSNTVQIQIGKATNAQNSTSSQWVQEGVEKYQADQYLDAIEDWNKALDIEKNNRNPRNKAIIIENLARAYQQVGQTENAIKHWENVVQLHNQLGDAAKVGHSLTELAQVYTSYGQPKKAIELLCNPNESNECQTGTSVKIAQQNVDIEGEVAALGSLGDAYQLFEGCEEEGKCRAIQRLEDSLNKIKEKNKNINNKNYEISILNSLGNIYSNRASLRYRRAFFLEKQESYNFPNLKPNLQNNKRESEKKRQEATIDDTNALNKFKDSYNIAQEIGEKSAKVKVLLSEIPIYYRTKQAEQAKQALTQARKLLHSLPKNSQIVYTYIDFADKLQPTVDNKGVPLNLNRCSQTLNNSPENFNEAQTLLKEAAKIAHKIKDSRAESFALGKLGKLFECNNKYDAALAYTQQAREVIEQNLAAKDSLFLWEWQAARILKQQDKINEAIIAYQNSKNTLEKVRQDILSENRNFQFDFKNEIEPIYRELIALHLNVEAGKKENKLNNQNLLAALETIDSFKIAELQNYFGSDCIITIPNENPKDKQNSFKNKILSLTSDKKTAIFSSIILEDKIAIILTLPNGESKINLRDRETIQQQVIEYSTGLKEDAETKYLKPAQLLYNEIIRDFEQSLTPPINTLVFVQDEIFQSVPMAALHDGNNFLVEKYAIATTPTLLLTDDKNFERKNLQVLALGLTVEKKPFPKLENVQTELDAIPNSTQVKNEKFTRENIKQELSRQIYSVIHIATHGKFGIEPKDTFLVTWDNENFTINQLDRIIRNTTTKQNRIDLLTLTACNTAVGESLGLAGVAIQAGAKSILASLWSIDDTSTSELVQTFYQGWKNPELTKAVALQKAQMALIKNPKYQHPYFWAPFVLVGNWQ</sequence>
<proteinExistence type="predicted"/>
<name>A0A433V3Z9_9CYAN</name>
<gene>
    <name evidence="4" type="ORF">DSM106972_072250</name>
</gene>
<reference evidence="4" key="1">
    <citation type="submission" date="2018-12" db="EMBL/GenBank/DDBJ databases">
        <authorList>
            <person name="Will S."/>
            <person name="Neumann-Schaal M."/>
            <person name="Henke P."/>
        </authorList>
    </citation>
    <scope>NUCLEOTIDE SEQUENCE</scope>
    <source>
        <strain evidence="4">PCC 7102</strain>
    </source>
</reference>
<dbReference type="Gene3D" id="1.25.40.10">
    <property type="entry name" value="Tetratricopeptide repeat domain"/>
    <property type="match status" value="3"/>
</dbReference>
<dbReference type="SUPFAM" id="SSF48452">
    <property type="entry name" value="TPR-like"/>
    <property type="match status" value="2"/>
</dbReference>
<evidence type="ECO:0000256" key="1">
    <source>
        <dbReference type="PROSITE-ProRule" id="PRU00339"/>
    </source>
</evidence>
<protein>
    <recommendedName>
        <fullName evidence="3">CHAT domain-containing protein</fullName>
    </recommendedName>
</protein>
<dbReference type="InterPro" id="IPR024983">
    <property type="entry name" value="CHAT_dom"/>
</dbReference>
<comment type="caution">
    <text evidence="4">The sequence shown here is derived from an EMBL/GenBank/DDBJ whole genome shotgun (WGS) entry which is preliminary data.</text>
</comment>
<dbReference type="PANTHER" id="PTHR10098">
    <property type="entry name" value="RAPSYN-RELATED"/>
    <property type="match status" value="1"/>
</dbReference>
<keyword evidence="1" id="KW-0802">TPR repeat</keyword>
<keyword evidence="5" id="KW-1185">Reference proteome</keyword>
<dbReference type="Pfam" id="PF13424">
    <property type="entry name" value="TPR_12"/>
    <property type="match status" value="1"/>
</dbReference>